<dbReference type="AlphaFoldDB" id="A0A6J8ER84"/>
<evidence type="ECO:0000313" key="1">
    <source>
        <dbReference type="EMBL" id="CAC5422025.1"/>
    </source>
</evidence>
<protein>
    <recommendedName>
        <fullName evidence="3">Roc domain-containing protein</fullName>
    </recommendedName>
</protein>
<name>A0A6J8ER84_MYTCO</name>
<evidence type="ECO:0000313" key="2">
    <source>
        <dbReference type="Proteomes" id="UP000507470"/>
    </source>
</evidence>
<organism evidence="1 2">
    <name type="scientific">Mytilus coruscus</name>
    <name type="common">Sea mussel</name>
    <dbReference type="NCBI Taxonomy" id="42192"/>
    <lineage>
        <taxon>Eukaryota</taxon>
        <taxon>Metazoa</taxon>
        <taxon>Spiralia</taxon>
        <taxon>Lophotrochozoa</taxon>
        <taxon>Mollusca</taxon>
        <taxon>Bivalvia</taxon>
        <taxon>Autobranchia</taxon>
        <taxon>Pteriomorphia</taxon>
        <taxon>Mytilida</taxon>
        <taxon>Mytiloidea</taxon>
        <taxon>Mytilidae</taxon>
        <taxon>Mytilinae</taxon>
        <taxon>Mytilus</taxon>
    </lineage>
</organism>
<proteinExistence type="predicted"/>
<dbReference type="Proteomes" id="UP000507470">
    <property type="component" value="Unassembled WGS sequence"/>
</dbReference>
<dbReference type="Gene3D" id="3.40.50.300">
    <property type="entry name" value="P-loop containing nucleotide triphosphate hydrolases"/>
    <property type="match status" value="2"/>
</dbReference>
<dbReference type="OrthoDB" id="5990286at2759"/>
<keyword evidence="2" id="KW-1185">Reference proteome</keyword>
<evidence type="ECO:0008006" key="3">
    <source>
        <dbReference type="Google" id="ProtNLM"/>
    </source>
</evidence>
<dbReference type="SUPFAM" id="SSF52540">
    <property type="entry name" value="P-loop containing nucleoside triphosphate hydrolases"/>
    <property type="match status" value="1"/>
</dbReference>
<dbReference type="InterPro" id="IPR027417">
    <property type="entry name" value="P-loop_NTPase"/>
</dbReference>
<dbReference type="Pfam" id="PF08477">
    <property type="entry name" value="Roc"/>
    <property type="match status" value="1"/>
</dbReference>
<sequence length="310" mass="35969">MPVMDSKEKNMFMEAIESGKEIRRYVRIQVIGEHGVGKSTLVRRLLGQDIKGDKSTDGIEINNRCQIRKSNGEWIVGKVGTERNEMIRRIRHAVYMKRNPQMADTPLPNDEYLVDTDHVDSEKIETTTEHEVNMKQDIPSTNTQLQTKENTSIVLLKMNRNKNEQGQNPLTENVFESGQKQQIPCSLTEHKQEAEANYYNEKLNGKTHDKTSRQENQTNTFSKIYEETRVSEEMDEIFLEVKKITEKITTEDLIECRLWDFAGEKDYYVTHQTFLTPQAIYLLVANVNDEIKQVDMLEKDTEFDSIAGKI</sequence>
<accession>A0A6J8ER84</accession>
<reference evidence="1 2" key="1">
    <citation type="submission" date="2020-06" db="EMBL/GenBank/DDBJ databases">
        <authorList>
            <person name="Li R."/>
            <person name="Bekaert M."/>
        </authorList>
    </citation>
    <scope>NUCLEOTIDE SEQUENCE [LARGE SCALE GENOMIC DNA]</scope>
    <source>
        <strain evidence="2">wild</strain>
    </source>
</reference>
<dbReference type="EMBL" id="CACVKT020009474">
    <property type="protein sequence ID" value="CAC5422025.1"/>
    <property type="molecule type" value="Genomic_DNA"/>
</dbReference>
<gene>
    <name evidence="1" type="ORF">MCOR_54097</name>
</gene>